<protein>
    <submittedName>
        <fullName evidence="9">Putative Mg2+ transporter-C (MgtC) family protein</fullName>
    </submittedName>
</protein>
<keyword evidence="5 7" id="KW-1133">Transmembrane helix</keyword>
<evidence type="ECO:0000256" key="7">
    <source>
        <dbReference type="SAM" id="Phobius"/>
    </source>
</evidence>
<feature type="transmembrane region" description="Helical" evidence="7">
    <location>
        <begin position="150"/>
        <end position="181"/>
    </location>
</feature>
<evidence type="ECO:0000256" key="2">
    <source>
        <dbReference type="ARBA" id="ARBA00009298"/>
    </source>
</evidence>
<comment type="similarity">
    <text evidence="2">Belongs to the MgtC/SapB family.</text>
</comment>
<dbReference type="GO" id="GO:0005886">
    <property type="term" value="C:plasma membrane"/>
    <property type="evidence" value="ECO:0007669"/>
    <property type="project" value="UniProtKB-SubCell"/>
</dbReference>
<evidence type="ECO:0000256" key="3">
    <source>
        <dbReference type="ARBA" id="ARBA00022475"/>
    </source>
</evidence>
<dbReference type="AlphaFoldDB" id="A0A1I3CU04"/>
<evidence type="ECO:0000256" key="1">
    <source>
        <dbReference type="ARBA" id="ARBA00004651"/>
    </source>
</evidence>
<keyword evidence="4 7" id="KW-0812">Transmembrane</keyword>
<organism evidence="9 10">
    <name type="scientific">Pisciglobus halotolerans</name>
    <dbReference type="NCBI Taxonomy" id="745365"/>
    <lineage>
        <taxon>Bacteria</taxon>
        <taxon>Bacillati</taxon>
        <taxon>Bacillota</taxon>
        <taxon>Bacilli</taxon>
        <taxon>Lactobacillales</taxon>
        <taxon>Carnobacteriaceae</taxon>
    </lineage>
</organism>
<dbReference type="Proteomes" id="UP000198668">
    <property type="component" value="Unassembled WGS sequence"/>
</dbReference>
<comment type="subcellular location">
    <subcellularLocation>
        <location evidence="1">Cell membrane</location>
        <topology evidence="1">Multi-pass membrane protein</topology>
    </subcellularLocation>
</comment>
<evidence type="ECO:0000259" key="8">
    <source>
        <dbReference type="Pfam" id="PF02308"/>
    </source>
</evidence>
<dbReference type="PANTHER" id="PTHR33778">
    <property type="entry name" value="PROTEIN MGTC"/>
    <property type="match status" value="1"/>
</dbReference>
<reference evidence="9 10" key="1">
    <citation type="submission" date="2016-10" db="EMBL/GenBank/DDBJ databases">
        <authorList>
            <person name="de Groot N.N."/>
        </authorList>
    </citation>
    <scope>NUCLEOTIDE SEQUENCE [LARGE SCALE GENOMIC DNA]</scope>
    <source>
        <strain evidence="9 10">DSM 27630</strain>
    </source>
</reference>
<evidence type="ECO:0000256" key="5">
    <source>
        <dbReference type="ARBA" id="ARBA00022989"/>
    </source>
</evidence>
<accession>A0A1I3CU04</accession>
<feature type="transmembrane region" description="Helical" evidence="7">
    <location>
        <begin position="75"/>
        <end position="97"/>
    </location>
</feature>
<dbReference type="PRINTS" id="PR01837">
    <property type="entry name" value="MGTCSAPBPROT"/>
</dbReference>
<keyword evidence="6 7" id="KW-0472">Membrane</keyword>
<dbReference type="InterPro" id="IPR049177">
    <property type="entry name" value="MgtC_SapB_SrpB_YhiD_N"/>
</dbReference>
<feature type="transmembrane region" description="Helical" evidence="7">
    <location>
        <begin position="117"/>
        <end position="138"/>
    </location>
</feature>
<feature type="domain" description="MgtC/SapB/SrpB/YhiD N-terminal" evidence="8">
    <location>
        <begin position="52"/>
        <end position="187"/>
    </location>
</feature>
<keyword evidence="3" id="KW-1003">Cell membrane</keyword>
<dbReference type="PANTHER" id="PTHR33778:SF1">
    <property type="entry name" value="MAGNESIUM TRANSPORTER YHID-RELATED"/>
    <property type="match status" value="1"/>
</dbReference>
<evidence type="ECO:0000256" key="4">
    <source>
        <dbReference type="ARBA" id="ARBA00022692"/>
    </source>
</evidence>
<feature type="transmembrane region" description="Helical" evidence="7">
    <location>
        <begin position="40"/>
        <end position="63"/>
    </location>
</feature>
<evidence type="ECO:0000313" key="10">
    <source>
        <dbReference type="Proteomes" id="UP000198668"/>
    </source>
</evidence>
<dbReference type="InterPro" id="IPR003416">
    <property type="entry name" value="MgtC/SapB/SrpB/YhiD_fam"/>
</dbReference>
<sequence length="279" mass="31370">MPSIISFSTDFLLNNRIHHRLFFKHTKYPLLKAGEIMEDIINLSVFEVIIRLLAATALGSLIGYERELKGHDAGLRTHMLVCIGAAILSMVQMRATYETIEIVRMNPDYAQTISTDITRLTAQIVSGIGFLGAGTIIITKRNVSGLTTAASIWATAGLGIAIGMGYFVISFSGTLIILLVLRLIRRIFKVPDDKLVKIQYLNHSQTKQLIEDYFKQQKIDVFDVEYSVDKDIDRNHIIYTNYYTLNLSSDDPPISKVVDDLSKLSSVIHISSQWTIEDQ</sequence>
<dbReference type="Pfam" id="PF02308">
    <property type="entry name" value="MgtC"/>
    <property type="match status" value="1"/>
</dbReference>
<name>A0A1I3CU04_9LACT</name>
<dbReference type="EMBL" id="FOQE01000023">
    <property type="protein sequence ID" value="SFH77980.1"/>
    <property type="molecule type" value="Genomic_DNA"/>
</dbReference>
<keyword evidence="10" id="KW-1185">Reference proteome</keyword>
<evidence type="ECO:0000313" key="9">
    <source>
        <dbReference type="EMBL" id="SFH77980.1"/>
    </source>
</evidence>
<proteinExistence type="inferred from homology"/>
<gene>
    <name evidence="9" type="ORF">SAMN04489868_12312</name>
</gene>
<evidence type="ECO:0000256" key="6">
    <source>
        <dbReference type="ARBA" id="ARBA00023136"/>
    </source>
</evidence>